<evidence type="ECO:0000313" key="2">
    <source>
        <dbReference type="EMBL" id="CAB5032103.1"/>
    </source>
</evidence>
<dbReference type="SUPFAM" id="SSF54909">
    <property type="entry name" value="Dimeric alpha+beta barrel"/>
    <property type="match status" value="1"/>
</dbReference>
<feature type="domain" description="ABM" evidence="1">
    <location>
        <begin position="4"/>
        <end position="92"/>
    </location>
</feature>
<name>A0A6J7RSZ8_9ZZZZ</name>
<dbReference type="Pfam" id="PF03992">
    <property type="entry name" value="ABM"/>
    <property type="match status" value="1"/>
</dbReference>
<dbReference type="PROSITE" id="PS51725">
    <property type="entry name" value="ABM"/>
    <property type="match status" value="1"/>
</dbReference>
<sequence length="108" mass="11731">MSQILVVATLKIQDGKVDEAVAALTPVVEATHEEEGCLSYVLHRDINDPNTLVFVERWASQEALNGHMQQPHMLKLVELAGTMLAEPPQITFCESLGIGSSPKGSFDS</sequence>
<dbReference type="InterPro" id="IPR050744">
    <property type="entry name" value="AI-2_Isomerase_LsrG"/>
</dbReference>
<dbReference type="Gene3D" id="3.30.70.100">
    <property type="match status" value="1"/>
</dbReference>
<protein>
    <submittedName>
        <fullName evidence="2">Unannotated protein</fullName>
    </submittedName>
</protein>
<organism evidence="2">
    <name type="scientific">freshwater metagenome</name>
    <dbReference type="NCBI Taxonomy" id="449393"/>
    <lineage>
        <taxon>unclassified sequences</taxon>
        <taxon>metagenomes</taxon>
        <taxon>ecological metagenomes</taxon>
    </lineage>
</organism>
<dbReference type="PANTHER" id="PTHR33336">
    <property type="entry name" value="QUINOL MONOOXYGENASE YGIN-RELATED"/>
    <property type="match status" value="1"/>
</dbReference>
<dbReference type="AlphaFoldDB" id="A0A6J7RSZ8"/>
<dbReference type="PANTHER" id="PTHR33336:SF15">
    <property type="entry name" value="ABM DOMAIN-CONTAINING PROTEIN"/>
    <property type="match status" value="1"/>
</dbReference>
<reference evidence="2" key="1">
    <citation type="submission" date="2020-05" db="EMBL/GenBank/DDBJ databases">
        <authorList>
            <person name="Chiriac C."/>
            <person name="Salcher M."/>
            <person name="Ghai R."/>
            <person name="Kavagutti S V."/>
        </authorList>
    </citation>
    <scope>NUCLEOTIDE SEQUENCE</scope>
</reference>
<dbReference type="GO" id="GO:0003824">
    <property type="term" value="F:catalytic activity"/>
    <property type="evidence" value="ECO:0007669"/>
    <property type="project" value="TreeGrafter"/>
</dbReference>
<accession>A0A6J7RSZ8</accession>
<dbReference type="EMBL" id="CAFBPX010000056">
    <property type="protein sequence ID" value="CAB5032103.1"/>
    <property type="molecule type" value="Genomic_DNA"/>
</dbReference>
<evidence type="ECO:0000259" key="1">
    <source>
        <dbReference type="PROSITE" id="PS51725"/>
    </source>
</evidence>
<dbReference type="InterPro" id="IPR011008">
    <property type="entry name" value="Dimeric_a/b-barrel"/>
</dbReference>
<proteinExistence type="predicted"/>
<gene>
    <name evidence="2" type="ORF">UFOPK4175_00437</name>
</gene>
<dbReference type="InterPro" id="IPR007138">
    <property type="entry name" value="ABM_dom"/>
</dbReference>